<protein>
    <submittedName>
        <fullName evidence="2">Cyanamide hydratase</fullName>
    </submittedName>
</protein>
<dbReference type="Proteomes" id="UP001225605">
    <property type="component" value="Unassembled WGS sequence"/>
</dbReference>
<dbReference type="CDD" id="cd00077">
    <property type="entry name" value="HDc"/>
    <property type="match status" value="1"/>
</dbReference>
<accession>A0ABU0X9B4</accession>
<sequence>MARRPGWGRVGPVRLRRVDFFTPPDSRAASAALEVVQEHGEPWLLNHSLRTYSWACAHAAREDVAHDGELLYVAALLHDLGLTAPFDSHTLSFEEAGARVARVFAAGAGWGPARRDRLAEVIVLHLRDDVPADDDPEAHLLQVAVGVDVSGRGVDLFPPGFRAELLDRYPRLGFAEAFLERMRDQAERKPGCAAAELLATGWADRVTGNPLDLPG</sequence>
<dbReference type="SMART" id="SM00471">
    <property type="entry name" value="HDc"/>
    <property type="match status" value="1"/>
</dbReference>
<proteinExistence type="predicted"/>
<comment type="caution">
    <text evidence="2">The sequence shown here is derived from an EMBL/GenBank/DDBJ whole genome shotgun (WGS) entry which is preliminary data.</text>
</comment>
<evidence type="ECO:0000259" key="1">
    <source>
        <dbReference type="PROSITE" id="PS51831"/>
    </source>
</evidence>
<keyword evidence="3" id="KW-1185">Reference proteome</keyword>
<dbReference type="PANTHER" id="PTHR35569:SF1">
    <property type="entry name" value="CYANAMIDE HYDRATASE DDI2-RELATED"/>
    <property type="match status" value="1"/>
</dbReference>
<gene>
    <name evidence="2" type="ORF">CKY47_33250</name>
</gene>
<reference evidence="2 3" key="1">
    <citation type="submission" date="2017-06" db="EMBL/GenBank/DDBJ databases">
        <title>Cultured bacterium strain Saccharothrix yanglingensis Hhs.015.</title>
        <authorList>
            <person name="Xia Y."/>
        </authorList>
    </citation>
    <scope>NUCLEOTIDE SEQUENCE [LARGE SCALE GENOMIC DNA]</scope>
    <source>
        <strain evidence="2 3">Hhs.015</strain>
    </source>
</reference>
<name>A0ABU0X9B4_9PSEU</name>
<dbReference type="InterPro" id="IPR003607">
    <property type="entry name" value="HD/PDEase_dom"/>
</dbReference>
<dbReference type="SUPFAM" id="SSF109604">
    <property type="entry name" value="HD-domain/PDEase-like"/>
    <property type="match status" value="1"/>
</dbReference>
<dbReference type="Gene3D" id="1.10.3210.10">
    <property type="entry name" value="Hypothetical protein af1432"/>
    <property type="match status" value="1"/>
</dbReference>
<feature type="domain" description="HD" evidence="1">
    <location>
        <begin position="44"/>
        <end position="150"/>
    </location>
</feature>
<dbReference type="Pfam" id="PF01966">
    <property type="entry name" value="HD"/>
    <property type="match status" value="1"/>
</dbReference>
<organism evidence="2 3">
    <name type="scientific">Saccharothrix yanglingensis</name>
    <dbReference type="NCBI Taxonomy" id="659496"/>
    <lineage>
        <taxon>Bacteria</taxon>
        <taxon>Bacillati</taxon>
        <taxon>Actinomycetota</taxon>
        <taxon>Actinomycetes</taxon>
        <taxon>Pseudonocardiales</taxon>
        <taxon>Pseudonocardiaceae</taxon>
        <taxon>Saccharothrix</taxon>
    </lineage>
</organism>
<dbReference type="InterPro" id="IPR006674">
    <property type="entry name" value="HD_domain"/>
</dbReference>
<dbReference type="PANTHER" id="PTHR35569">
    <property type="entry name" value="CYANAMIDE HYDRATASE DDI2-RELATED"/>
    <property type="match status" value="1"/>
</dbReference>
<evidence type="ECO:0000313" key="3">
    <source>
        <dbReference type="Proteomes" id="UP001225605"/>
    </source>
</evidence>
<dbReference type="PROSITE" id="PS51831">
    <property type="entry name" value="HD"/>
    <property type="match status" value="1"/>
</dbReference>
<evidence type="ECO:0000313" key="2">
    <source>
        <dbReference type="EMBL" id="MDQ2588731.1"/>
    </source>
</evidence>
<dbReference type="EMBL" id="NSDM01000021">
    <property type="protein sequence ID" value="MDQ2588731.1"/>
    <property type="molecule type" value="Genomic_DNA"/>
</dbReference>